<evidence type="ECO:0000313" key="3">
    <source>
        <dbReference type="Proteomes" id="UP000504882"/>
    </source>
</evidence>
<gene>
    <name evidence="2" type="ORF">EXU48_15395</name>
</gene>
<organism evidence="2 3">
    <name type="scientific">Occultella glacieicola</name>
    <dbReference type="NCBI Taxonomy" id="2518684"/>
    <lineage>
        <taxon>Bacteria</taxon>
        <taxon>Bacillati</taxon>
        <taxon>Actinomycetota</taxon>
        <taxon>Actinomycetes</taxon>
        <taxon>Micrococcales</taxon>
        <taxon>Ruaniaceae</taxon>
        <taxon>Occultella</taxon>
    </lineage>
</organism>
<dbReference type="Pfam" id="PF13761">
    <property type="entry name" value="DUF4166"/>
    <property type="match status" value="1"/>
</dbReference>
<sequence length="206" mass="23200">MATPHRSPYEVVLGGRLSELHPRLQRYFTTIPPSHVGVGEGAFTRAGTPHRWLWPVIRVLERRHVVFAGWARQVPFRIQNRTIDGRAVATREFQLPGRTWTMTDEVVCAPGGGVADRLGTPATVAATFDVSTVAGALVLTSRTVGLRYGWLRVRIPRRIRPTIRLHESYDDARAQQRVDLTVDLPILGRVYGYGGYFTYRIEKEPA</sequence>
<feature type="domain" description="DUF4166" evidence="1">
    <location>
        <begin position="20"/>
        <end position="197"/>
    </location>
</feature>
<dbReference type="RefSeq" id="WP_133108567.1">
    <property type="nucleotide sequence ID" value="NZ_SMNA01000007.1"/>
</dbReference>
<dbReference type="EMBL" id="SMNA01000007">
    <property type="protein sequence ID" value="TDE91533.1"/>
    <property type="molecule type" value="Genomic_DNA"/>
</dbReference>
<proteinExistence type="predicted"/>
<evidence type="ECO:0000259" key="1">
    <source>
        <dbReference type="Pfam" id="PF13761"/>
    </source>
</evidence>
<reference evidence="2 3" key="1">
    <citation type="submission" date="2019-03" db="EMBL/GenBank/DDBJ databases">
        <title>Genomic features of bacteria from cold environments.</title>
        <authorList>
            <person name="Shen L."/>
        </authorList>
    </citation>
    <scope>NUCLEOTIDE SEQUENCE [LARGE SCALE GENOMIC DNA]</scope>
    <source>
        <strain evidence="3">T3246-1</strain>
    </source>
</reference>
<accession>A0ABY2E448</accession>
<dbReference type="InterPro" id="IPR025311">
    <property type="entry name" value="DUF4166"/>
</dbReference>
<protein>
    <submittedName>
        <fullName evidence="2">DUF4166 domain-containing protein</fullName>
    </submittedName>
</protein>
<evidence type="ECO:0000313" key="2">
    <source>
        <dbReference type="EMBL" id="TDE91533.1"/>
    </source>
</evidence>
<comment type="caution">
    <text evidence="2">The sequence shown here is derived from an EMBL/GenBank/DDBJ whole genome shotgun (WGS) entry which is preliminary data.</text>
</comment>
<dbReference type="Proteomes" id="UP000504882">
    <property type="component" value="Unassembled WGS sequence"/>
</dbReference>
<keyword evidence="3" id="KW-1185">Reference proteome</keyword>
<name>A0ABY2E448_9MICO</name>